<accession>A0ABW2LDH9</accession>
<dbReference type="RefSeq" id="WP_380664424.1">
    <property type="nucleotide sequence ID" value="NZ_JBHTCJ010000001.1"/>
</dbReference>
<dbReference type="EC" id="2.3.-.-" evidence="3"/>
<dbReference type="InterPro" id="IPR000182">
    <property type="entry name" value="GNAT_dom"/>
</dbReference>
<dbReference type="Proteomes" id="UP001596504">
    <property type="component" value="Unassembled WGS sequence"/>
</dbReference>
<dbReference type="PANTHER" id="PTHR43792">
    <property type="entry name" value="GNAT FAMILY, PUTATIVE (AFU_ORTHOLOGUE AFUA_3G00765)-RELATED-RELATED"/>
    <property type="match status" value="1"/>
</dbReference>
<dbReference type="SUPFAM" id="SSF55729">
    <property type="entry name" value="Acyl-CoA N-acyltransferases (Nat)"/>
    <property type="match status" value="1"/>
</dbReference>
<dbReference type="GO" id="GO:0016746">
    <property type="term" value="F:acyltransferase activity"/>
    <property type="evidence" value="ECO:0007669"/>
    <property type="project" value="UniProtKB-KW"/>
</dbReference>
<evidence type="ECO:0000313" key="4">
    <source>
        <dbReference type="Proteomes" id="UP001596504"/>
    </source>
</evidence>
<name>A0ABW2LDH9_9PSEU</name>
<dbReference type="PROSITE" id="PS51186">
    <property type="entry name" value="GNAT"/>
    <property type="match status" value="1"/>
</dbReference>
<dbReference type="PANTHER" id="PTHR43792:SF1">
    <property type="entry name" value="N-ACETYLTRANSFERASE DOMAIN-CONTAINING PROTEIN"/>
    <property type="match status" value="1"/>
</dbReference>
<reference evidence="4" key="1">
    <citation type="journal article" date="2019" name="Int. J. Syst. Evol. Microbiol.">
        <title>The Global Catalogue of Microorganisms (GCM) 10K type strain sequencing project: providing services to taxonomists for standard genome sequencing and annotation.</title>
        <authorList>
            <consortium name="The Broad Institute Genomics Platform"/>
            <consortium name="The Broad Institute Genome Sequencing Center for Infectious Disease"/>
            <person name="Wu L."/>
            <person name="Ma J."/>
        </authorList>
    </citation>
    <scope>NUCLEOTIDE SEQUENCE [LARGE SCALE GENOMIC DNA]</scope>
    <source>
        <strain evidence="4">WLHS5</strain>
    </source>
</reference>
<evidence type="ECO:0000313" key="3">
    <source>
        <dbReference type="EMBL" id="MFC7340533.1"/>
    </source>
</evidence>
<organism evidence="3 4">
    <name type="scientific">Saccharopolyspora griseoalba</name>
    <dbReference type="NCBI Taxonomy" id="1431848"/>
    <lineage>
        <taxon>Bacteria</taxon>
        <taxon>Bacillati</taxon>
        <taxon>Actinomycetota</taxon>
        <taxon>Actinomycetes</taxon>
        <taxon>Pseudonocardiales</taxon>
        <taxon>Pseudonocardiaceae</taxon>
        <taxon>Saccharopolyspora</taxon>
    </lineage>
</organism>
<dbReference type="Pfam" id="PF13302">
    <property type="entry name" value="Acetyltransf_3"/>
    <property type="match status" value="1"/>
</dbReference>
<dbReference type="InterPro" id="IPR051531">
    <property type="entry name" value="N-acetyltransferase"/>
</dbReference>
<feature type="region of interest" description="Disordered" evidence="1">
    <location>
        <begin position="185"/>
        <end position="209"/>
    </location>
</feature>
<dbReference type="EMBL" id="JBHTCJ010000001">
    <property type="protein sequence ID" value="MFC7340533.1"/>
    <property type="molecule type" value="Genomic_DNA"/>
</dbReference>
<comment type="caution">
    <text evidence="3">The sequence shown here is derived from an EMBL/GenBank/DDBJ whole genome shotgun (WGS) entry which is preliminary data.</text>
</comment>
<evidence type="ECO:0000256" key="1">
    <source>
        <dbReference type="SAM" id="MobiDB-lite"/>
    </source>
</evidence>
<evidence type="ECO:0000259" key="2">
    <source>
        <dbReference type="PROSITE" id="PS51186"/>
    </source>
</evidence>
<feature type="compositionally biased region" description="Basic and acidic residues" evidence="1">
    <location>
        <begin position="190"/>
        <end position="203"/>
    </location>
</feature>
<protein>
    <submittedName>
        <fullName evidence="3">GNAT family N-acetyltransferase</fullName>
        <ecNumber evidence="3">2.3.-.-</ecNumber>
    </submittedName>
</protein>
<proteinExistence type="predicted"/>
<keyword evidence="3" id="KW-0808">Transferase</keyword>
<feature type="domain" description="N-acetyltransferase" evidence="2">
    <location>
        <begin position="11"/>
        <end position="181"/>
    </location>
</feature>
<keyword evidence="3" id="KW-0012">Acyltransferase</keyword>
<sequence>MARIFLETPRLVLREFSADDVPEVHRLGADPEVMRYLTGGRAVTWDEAVAKTREYVAGYERFGGHGYWAATERGSGRFLGTFKFHPEPVDEPGNFELGYRLHRWTWGAGYATEGAIALLRKGFAECGVERAWAQTMAVNRGSRRVMEKAGLRYVRTFFQERPQGPIPGHEHGDVEYAVTRRQWLAEGEDPGARREPGRAEGRAPRRPHP</sequence>
<gene>
    <name evidence="3" type="ORF">ACFQRI_03850</name>
</gene>
<dbReference type="Gene3D" id="3.40.630.30">
    <property type="match status" value="1"/>
</dbReference>
<dbReference type="InterPro" id="IPR016181">
    <property type="entry name" value="Acyl_CoA_acyltransferase"/>
</dbReference>
<keyword evidence="4" id="KW-1185">Reference proteome</keyword>